<keyword evidence="5 9" id="KW-1133">Transmembrane helix</keyword>
<feature type="transmembrane region" description="Helical" evidence="9">
    <location>
        <begin position="374"/>
        <end position="393"/>
    </location>
</feature>
<dbReference type="Gene3D" id="1.20.1250.20">
    <property type="entry name" value="MFS general substrate transporter like domains"/>
    <property type="match status" value="1"/>
</dbReference>
<dbReference type="PANTHER" id="PTHR23513">
    <property type="entry name" value="INTEGRAL MEMBRANE EFFLUX PROTEIN-RELATED"/>
    <property type="match status" value="1"/>
</dbReference>
<keyword evidence="2" id="KW-0813">Transport</keyword>
<proteinExistence type="inferred from homology"/>
<keyword evidence="6 9" id="KW-0472">Membrane</keyword>
<accession>A0A7W4YH67</accession>
<organism evidence="11 12">
    <name type="scientific">Pseudoclavibacter helvolus</name>
    <dbReference type="NCBI Taxonomy" id="255205"/>
    <lineage>
        <taxon>Bacteria</taxon>
        <taxon>Bacillati</taxon>
        <taxon>Actinomycetota</taxon>
        <taxon>Actinomycetes</taxon>
        <taxon>Micrococcales</taxon>
        <taxon>Microbacteriaceae</taxon>
        <taxon>Pseudoclavibacter</taxon>
    </lineage>
</organism>
<protein>
    <recommendedName>
        <fullName evidence="8">Multidrug efflux pump Tap</fullName>
    </recommendedName>
</protein>
<evidence type="ECO:0000256" key="1">
    <source>
        <dbReference type="ARBA" id="ARBA00004429"/>
    </source>
</evidence>
<evidence type="ECO:0000259" key="10">
    <source>
        <dbReference type="PROSITE" id="PS50850"/>
    </source>
</evidence>
<dbReference type="CDD" id="cd06173">
    <property type="entry name" value="MFS_MefA_like"/>
    <property type="match status" value="1"/>
</dbReference>
<evidence type="ECO:0000256" key="2">
    <source>
        <dbReference type="ARBA" id="ARBA00022448"/>
    </source>
</evidence>
<evidence type="ECO:0000256" key="5">
    <source>
        <dbReference type="ARBA" id="ARBA00022989"/>
    </source>
</evidence>
<reference evidence="11 12" key="1">
    <citation type="submission" date="2020-08" db="EMBL/GenBank/DDBJ databases">
        <title>Sequencing the genomes of 1000 actinobacteria strains.</title>
        <authorList>
            <person name="Klenk H.-P."/>
        </authorList>
    </citation>
    <scope>NUCLEOTIDE SEQUENCE [LARGE SCALE GENOMIC DNA]</scope>
    <source>
        <strain evidence="11 12">DSM 20419</strain>
    </source>
</reference>
<dbReference type="GO" id="GO:0005886">
    <property type="term" value="C:plasma membrane"/>
    <property type="evidence" value="ECO:0007669"/>
    <property type="project" value="UniProtKB-SubCell"/>
</dbReference>
<comment type="caution">
    <text evidence="11">The sequence shown here is derived from an EMBL/GenBank/DDBJ whole genome shotgun (WGS) entry which is preliminary data.</text>
</comment>
<feature type="transmembrane region" description="Helical" evidence="9">
    <location>
        <begin position="12"/>
        <end position="36"/>
    </location>
</feature>
<gene>
    <name evidence="11" type="ORF">FHX72_003007</name>
</gene>
<dbReference type="Pfam" id="PF07690">
    <property type="entry name" value="MFS_1"/>
    <property type="match status" value="1"/>
</dbReference>
<keyword evidence="3" id="KW-1003">Cell membrane</keyword>
<dbReference type="InterPro" id="IPR011701">
    <property type="entry name" value="MFS"/>
</dbReference>
<comment type="subcellular location">
    <subcellularLocation>
        <location evidence="1">Cell inner membrane</location>
        <topology evidence="1">Multi-pass membrane protein</topology>
    </subcellularLocation>
</comment>
<dbReference type="Proteomes" id="UP000545286">
    <property type="component" value="Unassembled WGS sequence"/>
</dbReference>
<dbReference type="EMBL" id="JACHWJ010000004">
    <property type="protein sequence ID" value="MBB2958861.1"/>
    <property type="molecule type" value="Genomic_DNA"/>
</dbReference>
<evidence type="ECO:0000313" key="12">
    <source>
        <dbReference type="Proteomes" id="UP000545286"/>
    </source>
</evidence>
<dbReference type="InterPro" id="IPR036259">
    <property type="entry name" value="MFS_trans_sf"/>
</dbReference>
<feature type="transmembrane region" description="Helical" evidence="9">
    <location>
        <begin position="214"/>
        <end position="236"/>
    </location>
</feature>
<dbReference type="PROSITE" id="PS50850">
    <property type="entry name" value="MFS"/>
    <property type="match status" value="1"/>
</dbReference>
<feature type="transmembrane region" description="Helical" evidence="9">
    <location>
        <begin position="248"/>
        <end position="266"/>
    </location>
</feature>
<feature type="transmembrane region" description="Helical" evidence="9">
    <location>
        <begin position="42"/>
        <end position="62"/>
    </location>
</feature>
<dbReference type="SUPFAM" id="SSF103473">
    <property type="entry name" value="MFS general substrate transporter"/>
    <property type="match status" value="1"/>
</dbReference>
<feature type="transmembrane region" description="Helical" evidence="9">
    <location>
        <begin position="303"/>
        <end position="323"/>
    </location>
</feature>
<evidence type="ECO:0000256" key="4">
    <source>
        <dbReference type="ARBA" id="ARBA00022692"/>
    </source>
</evidence>
<feature type="domain" description="Major facilitator superfamily (MFS) profile" evidence="10">
    <location>
        <begin position="1"/>
        <end position="415"/>
    </location>
</feature>
<evidence type="ECO:0000256" key="9">
    <source>
        <dbReference type="SAM" id="Phobius"/>
    </source>
</evidence>
<comment type="similarity">
    <text evidence="7">Belongs to the major facilitator superfamily. Drug:H(+) antiporter-3 (DHA3) (TC 2.A.1.21) family.</text>
</comment>
<dbReference type="AlphaFoldDB" id="A0A7W4YH67"/>
<evidence type="ECO:0000313" key="11">
    <source>
        <dbReference type="EMBL" id="MBB2958861.1"/>
    </source>
</evidence>
<sequence length="415" mass="43498">MLANSAFRRLFSAQVIALIGTGMLTVALGLLAFDLAGGDAGIVLGTALTIKMVAYVVVSPVMAAVTSRWPRRRVLISADLIRAAIALGLPFVGEIWQVYLLVFVLQAASATFTPTFQAVIPAVLPDERSYTRALSLSRLAYDLEALVSPLLAAILLTVVSYNSLFAGTVVGFLASAALVATTRFPPSAPSQPSPFLARLTAGVRVFWRTRDLRALLALNLAVAAGTAMVIVNTVVFVQANLGRSHSDLAVLLACYGAGSMLVALGLPRVLDRISDRRVMLVGAGLVPIGLLAMAGALSSADDWAWMLSLPVWAILGAATSLVLTPSSRLLRRAATNDERPAVFAAQFSLSHACYMLCYPVAGVAGAWLGLAPTAALLAGVSLASAVIAGFTWARGRASHLGSRNDPQSKSEFLQV</sequence>
<dbReference type="GO" id="GO:0022857">
    <property type="term" value="F:transmembrane transporter activity"/>
    <property type="evidence" value="ECO:0007669"/>
    <property type="project" value="InterPro"/>
</dbReference>
<evidence type="ECO:0000256" key="6">
    <source>
        <dbReference type="ARBA" id="ARBA00023136"/>
    </source>
</evidence>
<evidence type="ECO:0000256" key="7">
    <source>
        <dbReference type="ARBA" id="ARBA00038075"/>
    </source>
</evidence>
<feature type="transmembrane region" description="Helical" evidence="9">
    <location>
        <begin position="343"/>
        <end position="368"/>
    </location>
</feature>
<name>A0A7W4YH67_9MICO</name>
<dbReference type="PANTHER" id="PTHR23513:SF9">
    <property type="entry name" value="ENTEROBACTIN EXPORTER ENTS"/>
    <property type="match status" value="1"/>
</dbReference>
<evidence type="ECO:0000256" key="8">
    <source>
        <dbReference type="ARBA" id="ARBA00040914"/>
    </source>
</evidence>
<keyword evidence="4 9" id="KW-0812">Transmembrane</keyword>
<dbReference type="InterPro" id="IPR020846">
    <property type="entry name" value="MFS_dom"/>
</dbReference>
<feature type="transmembrane region" description="Helical" evidence="9">
    <location>
        <begin position="278"/>
        <end position="297"/>
    </location>
</feature>
<evidence type="ECO:0000256" key="3">
    <source>
        <dbReference type="ARBA" id="ARBA00022475"/>
    </source>
</evidence>
<keyword evidence="12" id="KW-1185">Reference proteome</keyword>